<feature type="region of interest" description="Disordered" evidence="7">
    <location>
        <begin position="606"/>
        <end position="628"/>
    </location>
</feature>
<evidence type="ECO:0000259" key="10">
    <source>
        <dbReference type="PROSITE" id="PS50929"/>
    </source>
</evidence>
<organism evidence="11 12">
    <name type="scientific">Desulfotignum phosphitoxidans DSM 13687</name>
    <dbReference type="NCBI Taxonomy" id="1286635"/>
    <lineage>
        <taxon>Bacteria</taxon>
        <taxon>Pseudomonadati</taxon>
        <taxon>Thermodesulfobacteriota</taxon>
        <taxon>Desulfobacteria</taxon>
        <taxon>Desulfobacterales</taxon>
        <taxon>Desulfobacteraceae</taxon>
        <taxon>Desulfotignum</taxon>
    </lineage>
</organism>
<keyword evidence="3" id="KW-0547">Nucleotide-binding</keyword>
<feature type="transmembrane region" description="Helical" evidence="8">
    <location>
        <begin position="161"/>
        <end position="180"/>
    </location>
</feature>
<feature type="domain" description="ABC transporter" evidence="9">
    <location>
        <begin position="363"/>
        <end position="598"/>
    </location>
</feature>
<sequence>MLACFFKIDNRAGTKDIRFMDKTLAGLSGSRRRKILELIFQHKGYLIVAALCMIVVAAANGSMAFLVKPVIDDIFVAKDRDMLMLIPALAVLVFFLKGVGTFGSEYLMNYIGERIIRYFRESLYDRITDLPLAFIHKEKTGALMSRITNDVNIVKGMVSTAVVNIFRDFFSVIAFLFVIFYRDWQLALGAFVVLPLAFYPILIFGRRVRKFSTGTQETMAELNSFLHETFTGSKIIKIFNLQAFEKQRFKQKTRLLFELEMKKVIAKALSSPVMEFLGGLGIAFIIWFGGMRVINGTSTPGIFFSFLTAVMMLYDPVKKISKLNNTIQEGVAAASRIFDVLEEDQTIKEAPDPQMLSGRALSVAFDDVCFSYGPDENPALNHINLTAAPGEVLALVGMSGGGKTSLVNLIPRLYDVTSGRVTVGGIDVRDLSVQSLRDHISIVTQEPILFNETVKDNIRYGRMDATDQEIQAAAKAAYAHEFITGFPKGYDTLIGELGSRLSGGEKQRICIARALIKDAPVLILDEATSALDSQAEKVVQKALENLMKGRTSFVIAHRLSTIDYASRIVLLKDGAILEQGTSDELMASKGAFYDLVVLQMAAKNTAEHPENGPAGPLYFPQEPENKNQ</sequence>
<dbReference type="SUPFAM" id="SSF90123">
    <property type="entry name" value="ABC transporter transmembrane region"/>
    <property type="match status" value="1"/>
</dbReference>
<comment type="subcellular location">
    <subcellularLocation>
        <location evidence="1">Cell membrane</location>
        <topology evidence="1">Multi-pass membrane protein</topology>
    </subcellularLocation>
</comment>
<dbReference type="AlphaFoldDB" id="S0FYX4"/>
<keyword evidence="4 11" id="KW-0067">ATP-binding</keyword>
<dbReference type="PROSITE" id="PS00211">
    <property type="entry name" value="ABC_TRANSPORTER_1"/>
    <property type="match status" value="1"/>
</dbReference>
<dbReference type="GO" id="GO:0015421">
    <property type="term" value="F:ABC-type oligopeptide transporter activity"/>
    <property type="evidence" value="ECO:0007669"/>
    <property type="project" value="TreeGrafter"/>
</dbReference>
<dbReference type="FunFam" id="3.40.50.300:FF:000218">
    <property type="entry name" value="Multidrug ABC transporter ATP-binding protein"/>
    <property type="match status" value="1"/>
</dbReference>
<proteinExistence type="predicted"/>
<dbReference type="PATRIC" id="fig|1286635.3.peg.1565"/>
<dbReference type="SUPFAM" id="SSF52540">
    <property type="entry name" value="P-loop containing nucleoside triphosphate hydrolases"/>
    <property type="match status" value="1"/>
</dbReference>
<evidence type="ECO:0000313" key="11">
    <source>
        <dbReference type="EMBL" id="EMS79865.1"/>
    </source>
</evidence>
<dbReference type="InterPro" id="IPR039421">
    <property type="entry name" value="Type_1_exporter"/>
</dbReference>
<dbReference type="Gene3D" id="3.40.50.300">
    <property type="entry name" value="P-loop containing nucleotide triphosphate hydrolases"/>
    <property type="match status" value="1"/>
</dbReference>
<protein>
    <submittedName>
        <fullName evidence="11">Lipid A export ATP-binding/permease protein MsbA</fullName>
        <ecNumber evidence="11">3.6.3.-</ecNumber>
    </submittedName>
</protein>
<evidence type="ECO:0000256" key="1">
    <source>
        <dbReference type="ARBA" id="ARBA00004651"/>
    </source>
</evidence>
<dbReference type="InterPro" id="IPR017871">
    <property type="entry name" value="ABC_transporter-like_CS"/>
</dbReference>
<evidence type="ECO:0000313" key="12">
    <source>
        <dbReference type="Proteomes" id="UP000014216"/>
    </source>
</evidence>
<dbReference type="SMART" id="SM00382">
    <property type="entry name" value="AAA"/>
    <property type="match status" value="1"/>
</dbReference>
<feature type="transmembrane region" description="Helical" evidence="8">
    <location>
        <begin position="264"/>
        <end position="287"/>
    </location>
</feature>
<keyword evidence="12" id="KW-1185">Reference proteome</keyword>
<reference evidence="11 12" key="1">
    <citation type="journal article" date="2013" name="Genome Announc.">
        <title>Draft Genome Sequence of Desulfotignum phosphitoxidans DSM 13687 Strain FiPS-3.</title>
        <authorList>
            <person name="Poehlein A."/>
            <person name="Daniel R."/>
            <person name="Simeonova D.D."/>
        </authorList>
    </citation>
    <scope>NUCLEOTIDE SEQUENCE [LARGE SCALE GENOMIC DNA]</scope>
    <source>
        <strain evidence="11 12">DSM 13687</strain>
    </source>
</reference>
<evidence type="ECO:0000256" key="2">
    <source>
        <dbReference type="ARBA" id="ARBA00022692"/>
    </source>
</evidence>
<feature type="transmembrane region" description="Helical" evidence="8">
    <location>
        <begin position="186"/>
        <end position="205"/>
    </location>
</feature>
<evidence type="ECO:0000256" key="3">
    <source>
        <dbReference type="ARBA" id="ARBA00022741"/>
    </source>
</evidence>
<gene>
    <name evidence="11" type="primary">msbA</name>
    <name evidence="11" type="ORF">Dpo_3c00070</name>
</gene>
<dbReference type="GO" id="GO:0005524">
    <property type="term" value="F:ATP binding"/>
    <property type="evidence" value="ECO:0007669"/>
    <property type="project" value="UniProtKB-KW"/>
</dbReference>
<name>S0FYX4_9BACT</name>
<dbReference type="GO" id="GO:0005886">
    <property type="term" value="C:plasma membrane"/>
    <property type="evidence" value="ECO:0007669"/>
    <property type="project" value="UniProtKB-SubCell"/>
</dbReference>
<dbReference type="EC" id="3.6.3.-" evidence="11"/>
<keyword evidence="5 8" id="KW-1133">Transmembrane helix</keyword>
<feature type="transmembrane region" description="Helical" evidence="8">
    <location>
        <begin position="44"/>
        <end position="65"/>
    </location>
</feature>
<evidence type="ECO:0000259" key="9">
    <source>
        <dbReference type="PROSITE" id="PS50893"/>
    </source>
</evidence>
<dbReference type="InterPro" id="IPR003593">
    <property type="entry name" value="AAA+_ATPase"/>
</dbReference>
<dbReference type="PANTHER" id="PTHR43394:SF1">
    <property type="entry name" value="ATP-BINDING CASSETTE SUB-FAMILY B MEMBER 10, MITOCHONDRIAL"/>
    <property type="match status" value="1"/>
</dbReference>
<keyword evidence="2 8" id="KW-0812">Transmembrane</keyword>
<evidence type="ECO:0000256" key="8">
    <source>
        <dbReference type="SAM" id="Phobius"/>
    </source>
</evidence>
<dbReference type="Proteomes" id="UP000014216">
    <property type="component" value="Unassembled WGS sequence"/>
</dbReference>
<dbReference type="Pfam" id="PF00005">
    <property type="entry name" value="ABC_tran"/>
    <property type="match status" value="1"/>
</dbReference>
<dbReference type="CDD" id="cd18552">
    <property type="entry name" value="ABC_6TM_MsbA_like"/>
    <property type="match status" value="1"/>
</dbReference>
<dbReference type="GO" id="GO:0016887">
    <property type="term" value="F:ATP hydrolysis activity"/>
    <property type="evidence" value="ECO:0007669"/>
    <property type="project" value="InterPro"/>
</dbReference>
<evidence type="ECO:0000256" key="4">
    <source>
        <dbReference type="ARBA" id="ARBA00022840"/>
    </source>
</evidence>
<dbReference type="PROSITE" id="PS50929">
    <property type="entry name" value="ABC_TM1F"/>
    <property type="match status" value="1"/>
</dbReference>
<evidence type="ECO:0000256" key="6">
    <source>
        <dbReference type="ARBA" id="ARBA00023136"/>
    </source>
</evidence>
<dbReference type="Pfam" id="PF00664">
    <property type="entry name" value="ABC_membrane"/>
    <property type="match status" value="1"/>
</dbReference>
<feature type="transmembrane region" description="Helical" evidence="8">
    <location>
        <begin position="85"/>
        <end position="108"/>
    </location>
</feature>
<comment type="caution">
    <text evidence="11">The sequence shown here is derived from an EMBL/GenBank/DDBJ whole genome shotgun (WGS) entry which is preliminary data.</text>
</comment>
<accession>S0FYX4</accession>
<dbReference type="EMBL" id="APJX01000003">
    <property type="protein sequence ID" value="EMS79865.1"/>
    <property type="molecule type" value="Genomic_DNA"/>
</dbReference>
<dbReference type="Gene3D" id="1.20.1560.10">
    <property type="entry name" value="ABC transporter type 1, transmembrane domain"/>
    <property type="match status" value="1"/>
</dbReference>
<dbReference type="PANTHER" id="PTHR43394">
    <property type="entry name" value="ATP-DEPENDENT PERMEASE MDL1, MITOCHONDRIAL"/>
    <property type="match status" value="1"/>
</dbReference>
<dbReference type="InterPro" id="IPR003439">
    <property type="entry name" value="ABC_transporter-like_ATP-bd"/>
</dbReference>
<keyword evidence="11" id="KW-0378">Hydrolase</keyword>
<feature type="domain" description="ABC transmembrane type-1" evidence="10">
    <location>
        <begin position="47"/>
        <end position="329"/>
    </location>
</feature>
<dbReference type="InterPro" id="IPR027417">
    <property type="entry name" value="P-loop_NTPase"/>
</dbReference>
<dbReference type="PROSITE" id="PS50893">
    <property type="entry name" value="ABC_TRANSPORTER_2"/>
    <property type="match status" value="1"/>
</dbReference>
<evidence type="ECO:0000256" key="5">
    <source>
        <dbReference type="ARBA" id="ARBA00022989"/>
    </source>
</evidence>
<keyword evidence="6 8" id="KW-0472">Membrane</keyword>
<dbReference type="InterPro" id="IPR036640">
    <property type="entry name" value="ABC1_TM_sf"/>
</dbReference>
<evidence type="ECO:0000256" key="7">
    <source>
        <dbReference type="SAM" id="MobiDB-lite"/>
    </source>
</evidence>
<dbReference type="InterPro" id="IPR011527">
    <property type="entry name" value="ABC1_TM_dom"/>
</dbReference>